<dbReference type="EMBL" id="CCKQ01016983">
    <property type="protein sequence ID" value="CDW88867.1"/>
    <property type="molecule type" value="Genomic_DNA"/>
</dbReference>
<evidence type="ECO:0000256" key="1">
    <source>
        <dbReference type="SAM" id="Coils"/>
    </source>
</evidence>
<evidence type="ECO:0000313" key="3">
    <source>
        <dbReference type="Proteomes" id="UP000039865"/>
    </source>
</evidence>
<dbReference type="InParanoid" id="A0A078B6D2"/>
<accession>A0A078B6D2</accession>
<dbReference type="Proteomes" id="UP000039865">
    <property type="component" value="Unassembled WGS sequence"/>
</dbReference>
<keyword evidence="1" id="KW-0175">Coiled coil</keyword>
<sequence length="322" mass="38482">MNEINLLNSDTILLITQEVMKYSRLKKLNKKKMDQNVSGSINDNVQSKIIAYIPNCIKKPIKDYFKLSREVKSKSQKNELLELRTKINQLPRPLHNIILSDIDYLLDNFKQSLNEIIAFYNNIDQLENWMNEEVSKSQDAFEVNIVLKTKSIYSFFKLMSLYMICNQMMIYKKQMVTFEEEHYQTALQYIEQEVTDINLTLKLGYQNIRPSAKHDKHLLQEAEEKISKLQNEKKHKNIYFTINKFIMREKFKKIFNLKLEALQNLDQNELQLTFNLKYQEFCKIKKDKVVRTHQVNRYLNDLCLMITKICQVFPIQNKELIL</sequence>
<evidence type="ECO:0000313" key="2">
    <source>
        <dbReference type="EMBL" id="CDW88867.1"/>
    </source>
</evidence>
<reference evidence="2 3" key="1">
    <citation type="submission" date="2014-06" db="EMBL/GenBank/DDBJ databases">
        <authorList>
            <person name="Swart Estienne"/>
        </authorList>
    </citation>
    <scope>NUCLEOTIDE SEQUENCE [LARGE SCALE GENOMIC DNA]</scope>
    <source>
        <strain evidence="2 3">130c</strain>
    </source>
</reference>
<keyword evidence="3" id="KW-1185">Reference proteome</keyword>
<protein>
    <submittedName>
        <fullName evidence="2">Uncharacterized protein</fullName>
    </submittedName>
</protein>
<feature type="coiled-coil region" evidence="1">
    <location>
        <begin position="212"/>
        <end position="239"/>
    </location>
</feature>
<organism evidence="2 3">
    <name type="scientific">Stylonychia lemnae</name>
    <name type="common">Ciliate</name>
    <dbReference type="NCBI Taxonomy" id="5949"/>
    <lineage>
        <taxon>Eukaryota</taxon>
        <taxon>Sar</taxon>
        <taxon>Alveolata</taxon>
        <taxon>Ciliophora</taxon>
        <taxon>Intramacronucleata</taxon>
        <taxon>Spirotrichea</taxon>
        <taxon>Stichotrichia</taxon>
        <taxon>Sporadotrichida</taxon>
        <taxon>Oxytrichidae</taxon>
        <taxon>Stylonychinae</taxon>
        <taxon>Stylonychia</taxon>
    </lineage>
</organism>
<dbReference type="AlphaFoldDB" id="A0A078B6D2"/>
<proteinExistence type="predicted"/>
<gene>
    <name evidence="2" type="primary">Contig13606.g14512</name>
    <name evidence="2" type="ORF">STYLEM_17992</name>
</gene>
<name>A0A078B6D2_STYLE</name>